<proteinExistence type="predicted"/>
<organism evidence="1 2">
    <name type="scientific">Acaulospora colombiana</name>
    <dbReference type="NCBI Taxonomy" id="27376"/>
    <lineage>
        <taxon>Eukaryota</taxon>
        <taxon>Fungi</taxon>
        <taxon>Fungi incertae sedis</taxon>
        <taxon>Mucoromycota</taxon>
        <taxon>Glomeromycotina</taxon>
        <taxon>Glomeromycetes</taxon>
        <taxon>Diversisporales</taxon>
        <taxon>Acaulosporaceae</taxon>
        <taxon>Acaulospora</taxon>
    </lineage>
</organism>
<dbReference type="Proteomes" id="UP000789525">
    <property type="component" value="Unassembled WGS sequence"/>
</dbReference>
<reference evidence="1" key="1">
    <citation type="submission" date="2021-06" db="EMBL/GenBank/DDBJ databases">
        <authorList>
            <person name="Kallberg Y."/>
            <person name="Tangrot J."/>
            <person name="Rosling A."/>
        </authorList>
    </citation>
    <scope>NUCLEOTIDE SEQUENCE</scope>
    <source>
        <strain evidence="1">CL356</strain>
    </source>
</reference>
<gene>
    <name evidence="1" type="ORF">ACOLOM_LOCUS6839</name>
</gene>
<accession>A0ACA9MPE2</accession>
<keyword evidence="2" id="KW-1185">Reference proteome</keyword>
<comment type="caution">
    <text evidence="1">The sequence shown here is derived from an EMBL/GenBank/DDBJ whole genome shotgun (WGS) entry which is preliminary data.</text>
</comment>
<protein>
    <submittedName>
        <fullName evidence="1">15459_t:CDS:1</fullName>
    </submittedName>
</protein>
<evidence type="ECO:0000313" key="1">
    <source>
        <dbReference type="EMBL" id="CAG8605555.1"/>
    </source>
</evidence>
<sequence length="73" mass="8216">MPLYQLVQPGANLVLWLGPPPAAQPPLKEYLVRPLSEIVEDNSPNLGLLELIQEQRRNKRAATTPRLCANRVF</sequence>
<dbReference type="EMBL" id="CAJVPT010014563">
    <property type="protein sequence ID" value="CAG8605555.1"/>
    <property type="molecule type" value="Genomic_DNA"/>
</dbReference>
<feature type="non-terminal residue" evidence="1">
    <location>
        <position position="73"/>
    </location>
</feature>
<evidence type="ECO:0000313" key="2">
    <source>
        <dbReference type="Proteomes" id="UP000789525"/>
    </source>
</evidence>
<name>A0ACA9MPE2_9GLOM</name>